<comment type="caution">
    <text evidence="2">The sequence shown here is derived from an EMBL/GenBank/DDBJ whole genome shotgun (WGS) entry which is preliminary data.</text>
</comment>
<evidence type="ECO:0000313" key="3">
    <source>
        <dbReference type="Proteomes" id="UP000265520"/>
    </source>
</evidence>
<proteinExistence type="predicted"/>
<feature type="region of interest" description="Disordered" evidence="1">
    <location>
        <begin position="1"/>
        <end position="74"/>
    </location>
</feature>
<protein>
    <submittedName>
        <fullName evidence="2">Uncharacterized protein</fullName>
    </submittedName>
</protein>
<accession>A0A392SHB0</accession>
<name>A0A392SHB0_9FABA</name>
<evidence type="ECO:0000256" key="1">
    <source>
        <dbReference type="SAM" id="MobiDB-lite"/>
    </source>
</evidence>
<dbReference type="AlphaFoldDB" id="A0A392SHB0"/>
<sequence length="74" mass="8186">MVKQGPSSSRSRRNHGQHSPTPPRDNSPPRRSPYGSDDEDYRCPLEREIMKGPIPAGFERPPPLGISMISSTSV</sequence>
<feature type="non-terminal residue" evidence="2">
    <location>
        <position position="74"/>
    </location>
</feature>
<keyword evidence="3" id="KW-1185">Reference proteome</keyword>
<organism evidence="2 3">
    <name type="scientific">Trifolium medium</name>
    <dbReference type="NCBI Taxonomy" id="97028"/>
    <lineage>
        <taxon>Eukaryota</taxon>
        <taxon>Viridiplantae</taxon>
        <taxon>Streptophyta</taxon>
        <taxon>Embryophyta</taxon>
        <taxon>Tracheophyta</taxon>
        <taxon>Spermatophyta</taxon>
        <taxon>Magnoliopsida</taxon>
        <taxon>eudicotyledons</taxon>
        <taxon>Gunneridae</taxon>
        <taxon>Pentapetalae</taxon>
        <taxon>rosids</taxon>
        <taxon>fabids</taxon>
        <taxon>Fabales</taxon>
        <taxon>Fabaceae</taxon>
        <taxon>Papilionoideae</taxon>
        <taxon>50 kb inversion clade</taxon>
        <taxon>NPAAA clade</taxon>
        <taxon>Hologalegina</taxon>
        <taxon>IRL clade</taxon>
        <taxon>Trifolieae</taxon>
        <taxon>Trifolium</taxon>
    </lineage>
</organism>
<dbReference type="Proteomes" id="UP000265520">
    <property type="component" value="Unassembled WGS sequence"/>
</dbReference>
<feature type="compositionally biased region" description="Basic and acidic residues" evidence="1">
    <location>
        <begin position="41"/>
        <end position="50"/>
    </location>
</feature>
<evidence type="ECO:0000313" key="2">
    <source>
        <dbReference type="EMBL" id="MCI47246.1"/>
    </source>
</evidence>
<reference evidence="2 3" key="1">
    <citation type="journal article" date="2018" name="Front. Plant Sci.">
        <title>Red Clover (Trifolium pratense) and Zigzag Clover (T. medium) - A Picture of Genomic Similarities and Differences.</title>
        <authorList>
            <person name="Dluhosova J."/>
            <person name="Istvanek J."/>
            <person name="Nedelnik J."/>
            <person name="Repkova J."/>
        </authorList>
    </citation>
    <scope>NUCLEOTIDE SEQUENCE [LARGE SCALE GENOMIC DNA]</scope>
    <source>
        <strain evidence="3">cv. 10/8</strain>
        <tissue evidence="2">Leaf</tissue>
    </source>
</reference>
<dbReference type="EMBL" id="LXQA010369578">
    <property type="protein sequence ID" value="MCI47246.1"/>
    <property type="molecule type" value="Genomic_DNA"/>
</dbReference>